<dbReference type="AlphaFoldDB" id="A0A934X7W8"/>
<dbReference type="InterPro" id="IPR002734">
    <property type="entry name" value="RibDG_C"/>
</dbReference>
<dbReference type="Proteomes" id="UP000718281">
    <property type="component" value="Unassembled WGS sequence"/>
</dbReference>
<dbReference type="InterPro" id="IPR024072">
    <property type="entry name" value="DHFR-like_dom_sf"/>
</dbReference>
<dbReference type="GO" id="GO:0008703">
    <property type="term" value="F:5-amino-6-(5-phosphoribosylamino)uracil reductase activity"/>
    <property type="evidence" value="ECO:0007669"/>
    <property type="project" value="InterPro"/>
</dbReference>
<dbReference type="PANTHER" id="PTHR38011:SF7">
    <property type="entry name" value="2,5-DIAMINO-6-RIBOSYLAMINO-4(3H)-PYRIMIDINONE 5'-PHOSPHATE REDUCTASE"/>
    <property type="match status" value="1"/>
</dbReference>
<protein>
    <submittedName>
        <fullName evidence="5">Dihydrofolate reductase family protein</fullName>
    </submittedName>
</protein>
<evidence type="ECO:0000313" key="5">
    <source>
        <dbReference type="EMBL" id="MBK6302024.1"/>
    </source>
</evidence>
<organism evidence="5 6">
    <name type="scientific">Candidatus Phosphoribacter hodrii</name>
    <dbReference type="NCBI Taxonomy" id="2953743"/>
    <lineage>
        <taxon>Bacteria</taxon>
        <taxon>Bacillati</taxon>
        <taxon>Actinomycetota</taxon>
        <taxon>Actinomycetes</taxon>
        <taxon>Micrococcales</taxon>
        <taxon>Dermatophilaceae</taxon>
        <taxon>Candidatus Phosphoribacter</taxon>
    </lineage>
</organism>
<reference evidence="5 6" key="1">
    <citation type="submission" date="2020-10" db="EMBL/GenBank/DDBJ databases">
        <title>Connecting structure to function with the recovery of over 1000 high-quality activated sludge metagenome-assembled genomes encoding full-length rRNA genes using long-read sequencing.</title>
        <authorList>
            <person name="Singleton C.M."/>
            <person name="Petriglieri F."/>
            <person name="Kristensen J.M."/>
            <person name="Kirkegaard R.H."/>
            <person name="Michaelsen T.Y."/>
            <person name="Andersen M.H."/>
            <person name="Karst S.M."/>
            <person name="Dueholm M.S."/>
            <person name="Nielsen P.H."/>
            <person name="Albertsen M."/>
        </authorList>
    </citation>
    <scope>NUCLEOTIDE SEQUENCE [LARGE SCALE GENOMIC DNA]</scope>
    <source>
        <strain evidence="5">AalE_18-Q3-R2-46_BAT3C.188</strain>
    </source>
</reference>
<evidence type="ECO:0000259" key="4">
    <source>
        <dbReference type="Pfam" id="PF01872"/>
    </source>
</evidence>
<evidence type="ECO:0000313" key="6">
    <source>
        <dbReference type="Proteomes" id="UP000718281"/>
    </source>
</evidence>
<keyword evidence="3" id="KW-0560">Oxidoreductase</keyword>
<comment type="caution">
    <text evidence="5">The sequence shown here is derived from an EMBL/GenBank/DDBJ whole genome shotgun (WGS) entry which is preliminary data.</text>
</comment>
<feature type="domain" description="Bacterial bifunctional deaminase-reductase C-terminal" evidence="4">
    <location>
        <begin position="37"/>
        <end position="229"/>
    </location>
</feature>
<gene>
    <name evidence="5" type="ORF">IPF40_13620</name>
</gene>
<comment type="pathway">
    <text evidence="1">Cofactor biosynthesis; riboflavin biosynthesis.</text>
</comment>
<name>A0A934X7W8_9MICO</name>
<evidence type="ECO:0000256" key="3">
    <source>
        <dbReference type="ARBA" id="ARBA00023002"/>
    </source>
</evidence>
<proteinExistence type="predicted"/>
<dbReference type="SUPFAM" id="SSF53597">
    <property type="entry name" value="Dihydrofolate reductase-like"/>
    <property type="match status" value="1"/>
</dbReference>
<accession>A0A934X7W8</accession>
<evidence type="ECO:0000256" key="2">
    <source>
        <dbReference type="ARBA" id="ARBA00022857"/>
    </source>
</evidence>
<dbReference type="GO" id="GO:0009231">
    <property type="term" value="P:riboflavin biosynthetic process"/>
    <property type="evidence" value="ECO:0007669"/>
    <property type="project" value="InterPro"/>
</dbReference>
<dbReference type="PANTHER" id="PTHR38011">
    <property type="entry name" value="DIHYDROFOLATE REDUCTASE FAMILY PROTEIN (AFU_ORTHOLOGUE AFUA_8G06820)"/>
    <property type="match status" value="1"/>
</dbReference>
<dbReference type="Pfam" id="PF01872">
    <property type="entry name" value="RibD_C"/>
    <property type="match status" value="1"/>
</dbReference>
<evidence type="ECO:0000256" key="1">
    <source>
        <dbReference type="ARBA" id="ARBA00005104"/>
    </source>
</evidence>
<keyword evidence="2" id="KW-0521">NADP</keyword>
<dbReference type="Gene3D" id="3.40.430.10">
    <property type="entry name" value="Dihydrofolate Reductase, subunit A"/>
    <property type="match status" value="1"/>
</dbReference>
<sequence>MDLLIAPPEIQRHHPVGSRLDLRGLAAAYARPTGAQRWVSVNMVSTIDGAATGADGVTGSINSPADKIVFDLLRALSDIVVIGAGTARTEGYGPLTLDPEYAVLRADLGLAPTLPLALVTRSGDIPDRLRQSATGSVMVITAASCPALAQLRADLGEEHVVVAGEAAVDLVEAVNTLARRGFQRIHSEGGPRLLGDLLRADVVDELCLTLAPHLVGGRHKRIVEADDLRVSLVPHVLLHADGDLIGRWLVSR</sequence>
<dbReference type="InterPro" id="IPR050765">
    <property type="entry name" value="Riboflavin_Biosynth_HTPR"/>
</dbReference>
<dbReference type="EMBL" id="JADIXZ010000006">
    <property type="protein sequence ID" value="MBK6302024.1"/>
    <property type="molecule type" value="Genomic_DNA"/>
</dbReference>